<dbReference type="EMBL" id="BMLP01000009">
    <property type="protein sequence ID" value="GGO37312.1"/>
    <property type="molecule type" value="Genomic_DNA"/>
</dbReference>
<protein>
    <submittedName>
        <fullName evidence="1">Uncharacterized protein</fullName>
    </submittedName>
</protein>
<comment type="caution">
    <text evidence="1">The sequence shown here is derived from an EMBL/GenBank/DDBJ whole genome shotgun (WGS) entry which is preliminary data.</text>
</comment>
<evidence type="ECO:0000313" key="1">
    <source>
        <dbReference type="EMBL" id="GGO37312.1"/>
    </source>
</evidence>
<evidence type="ECO:0000313" key="2">
    <source>
        <dbReference type="Proteomes" id="UP000598196"/>
    </source>
</evidence>
<name>A0A918DER4_9RHOB</name>
<proteinExistence type="predicted"/>
<dbReference type="AlphaFoldDB" id="A0A918DER4"/>
<accession>A0A918DER4</accession>
<organism evidence="1 2">
    <name type="scientific">Gemmobacter aquaticus</name>
    <dbReference type="NCBI Taxonomy" id="490185"/>
    <lineage>
        <taxon>Bacteria</taxon>
        <taxon>Pseudomonadati</taxon>
        <taxon>Pseudomonadota</taxon>
        <taxon>Alphaproteobacteria</taxon>
        <taxon>Rhodobacterales</taxon>
        <taxon>Paracoccaceae</taxon>
        <taxon>Gemmobacter</taxon>
    </lineage>
</organism>
<dbReference type="Proteomes" id="UP000598196">
    <property type="component" value="Unassembled WGS sequence"/>
</dbReference>
<keyword evidence="2" id="KW-1185">Reference proteome</keyword>
<reference evidence="1 2" key="1">
    <citation type="journal article" date="2014" name="Int. J. Syst. Evol. Microbiol.">
        <title>Complete genome sequence of Corynebacterium casei LMG S-19264T (=DSM 44701T), isolated from a smear-ripened cheese.</title>
        <authorList>
            <consortium name="US DOE Joint Genome Institute (JGI-PGF)"/>
            <person name="Walter F."/>
            <person name="Albersmeier A."/>
            <person name="Kalinowski J."/>
            <person name="Ruckert C."/>
        </authorList>
    </citation>
    <scope>NUCLEOTIDE SEQUENCE [LARGE SCALE GENOMIC DNA]</scope>
    <source>
        <strain evidence="1 2">CGMCC 1.7029</strain>
    </source>
</reference>
<sequence length="79" mass="8784">MGCRALDDHRAQATVCKRDGNGHPNRAGTNHEYVCLFVQHVSLLWTGPDVSEHAPAVRRLAGRAMNVKSVKEARTRFES</sequence>
<gene>
    <name evidence="1" type="ORF">GCM10010991_32730</name>
</gene>